<evidence type="ECO:0000313" key="3">
    <source>
        <dbReference type="Proteomes" id="UP000002669"/>
    </source>
</evidence>
<dbReference type="Proteomes" id="UP000002669">
    <property type="component" value="Unassembled WGS sequence"/>
</dbReference>
<dbReference type="AlphaFoldDB" id="E4V5C3"/>
<sequence length="302" mass="34302">MADSSTNMQESSVAARVSPVSERSAISTIKRQLDGGGDTITLSRDEALALVQRQARPDAEMVQKLEEASSELCEVEYKSQLGDYAGRVVDWVMKSTAKKNDLPSTVSKLKEALMKEISTNPERDGKANRVKKDQDRLLRLLHNEERRSHVESWRKIIDFYPQSQELAFIDDTRRKLRVAPIEDVRQLASTDRITAFDNGKFRQNLVLEPDVAKIRQRTNSDPISESVPIRKRRTSGSLGPDSTESAGHGRGRARRKLTKSEAKFVMESDTLVNRIHDWHDKNPRPALKWVQKANRQLEEDGK</sequence>
<name>E4V5C3_ARTGP</name>
<dbReference type="VEuPathDB" id="FungiDB:MGYG_08211"/>
<proteinExistence type="predicted"/>
<keyword evidence="3" id="KW-1185">Reference proteome</keyword>
<feature type="region of interest" description="Disordered" evidence="1">
    <location>
        <begin position="1"/>
        <end position="29"/>
    </location>
</feature>
<dbReference type="HOGENOM" id="CLU_921253_0_0_1"/>
<dbReference type="eggNOG" id="ENOG502T6K4">
    <property type="taxonomic scope" value="Eukaryota"/>
</dbReference>
<feature type="region of interest" description="Disordered" evidence="1">
    <location>
        <begin position="217"/>
        <end position="260"/>
    </location>
</feature>
<dbReference type="OrthoDB" id="4471330at2759"/>
<gene>
    <name evidence="2" type="ORF">MGYG_08211</name>
</gene>
<organism evidence="3">
    <name type="scientific">Arthroderma gypseum (strain ATCC MYA-4604 / CBS 118893)</name>
    <name type="common">Microsporum gypseum</name>
    <dbReference type="NCBI Taxonomy" id="535722"/>
    <lineage>
        <taxon>Eukaryota</taxon>
        <taxon>Fungi</taxon>
        <taxon>Dikarya</taxon>
        <taxon>Ascomycota</taxon>
        <taxon>Pezizomycotina</taxon>
        <taxon>Eurotiomycetes</taxon>
        <taxon>Eurotiomycetidae</taxon>
        <taxon>Onygenales</taxon>
        <taxon>Arthrodermataceae</taxon>
        <taxon>Nannizzia</taxon>
    </lineage>
</organism>
<feature type="compositionally biased region" description="Polar residues" evidence="1">
    <location>
        <begin position="235"/>
        <end position="245"/>
    </location>
</feature>
<dbReference type="InParanoid" id="E4V5C3"/>
<evidence type="ECO:0000256" key="1">
    <source>
        <dbReference type="SAM" id="MobiDB-lite"/>
    </source>
</evidence>
<evidence type="ECO:0000313" key="2">
    <source>
        <dbReference type="EMBL" id="EFR05197.1"/>
    </source>
</evidence>
<dbReference type="EMBL" id="DS989829">
    <property type="protein sequence ID" value="EFR05197.1"/>
    <property type="molecule type" value="Genomic_DNA"/>
</dbReference>
<protein>
    <submittedName>
        <fullName evidence="2">Uncharacterized protein</fullName>
    </submittedName>
</protein>
<feature type="compositionally biased region" description="Polar residues" evidence="1">
    <location>
        <begin position="1"/>
        <end position="12"/>
    </location>
</feature>
<dbReference type="GeneID" id="10025267"/>
<dbReference type="RefSeq" id="XP_003170032.1">
    <property type="nucleotide sequence ID" value="XM_003169984.1"/>
</dbReference>
<reference evidence="3" key="1">
    <citation type="journal article" date="2012" name="MBio">
        <title>Comparative genome analysis of Trichophyton rubrum and related dermatophytes reveals candidate genes involved in infection.</title>
        <authorList>
            <person name="Martinez D.A."/>
            <person name="Oliver B.G."/>
            <person name="Graeser Y."/>
            <person name="Goldberg J.M."/>
            <person name="Li W."/>
            <person name="Martinez-Rossi N.M."/>
            <person name="Monod M."/>
            <person name="Shelest E."/>
            <person name="Barton R.C."/>
            <person name="Birch E."/>
            <person name="Brakhage A.A."/>
            <person name="Chen Z."/>
            <person name="Gurr S.J."/>
            <person name="Heiman D."/>
            <person name="Heitman J."/>
            <person name="Kosti I."/>
            <person name="Rossi A."/>
            <person name="Saif S."/>
            <person name="Samalova M."/>
            <person name="Saunders C.W."/>
            <person name="Shea T."/>
            <person name="Summerbell R.C."/>
            <person name="Xu J."/>
            <person name="Young S."/>
            <person name="Zeng Q."/>
            <person name="Birren B.W."/>
            <person name="Cuomo C.A."/>
            <person name="White T.C."/>
        </authorList>
    </citation>
    <scope>NUCLEOTIDE SEQUENCE [LARGE SCALE GENOMIC DNA]</scope>
    <source>
        <strain evidence="3">ATCC MYA-4604 / CBS 118893</strain>
    </source>
</reference>
<accession>E4V5C3</accession>